<accession>A0ABR6ZQW9</accession>
<dbReference type="Gene3D" id="3.40.190.290">
    <property type="match status" value="1"/>
</dbReference>
<evidence type="ECO:0000259" key="5">
    <source>
        <dbReference type="PROSITE" id="PS50931"/>
    </source>
</evidence>
<sequence length="305" mass="33959">MTGAGDRIELMQTFVRIVEAGNLSAAAVQLGTTQPTVSRRLQSLEQFLGVRLLHRSTHSMRLTVDGERCYEHARNLLVSWATLESDIRGTNEEPEGVLRVVAPHAFGQERLIKPLADYLKRYPRVSVEWLLHDDISLQDFIAAGIDCAIQVGEIADSSLVAIKLAEVPRIVVAAPSVLAGRPMPQHAMDLAGLPWLSLRTFYRNEVFLHHVQTGEIQRLSFTPRLSTDNLYALRTATLEGLGVGIGSTWILVDDLATGRLVQLAPQWQASPLPVNLVYPYARFYPVRLRRFIEMIRAAVPTTLHG</sequence>
<dbReference type="EMBL" id="JACOGF010000005">
    <property type="protein sequence ID" value="MBC3918277.1"/>
    <property type="molecule type" value="Genomic_DNA"/>
</dbReference>
<evidence type="ECO:0000256" key="3">
    <source>
        <dbReference type="ARBA" id="ARBA00023125"/>
    </source>
</evidence>
<evidence type="ECO:0000256" key="2">
    <source>
        <dbReference type="ARBA" id="ARBA00023015"/>
    </source>
</evidence>
<comment type="caution">
    <text evidence="6">The sequence shown here is derived from an EMBL/GenBank/DDBJ whole genome shotgun (WGS) entry which is preliminary data.</text>
</comment>
<dbReference type="CDD" id="cd08422">
    <property type="entry name" value="PBP2_CrgA_like"/>
    <property type="match status" value="1"/>
</dbReference>
<protein>
    <submittedName>
        <fullName evidence="6">LysR family transcriptional regulator</fullName>
    </submittedName>
</protein>
<dbReference type="InterPro" id="IPR005119">
    <property type="entry name" value="LysR_subst-bd"/>
</dbReference>
<dbReference type="SUPFAM" id="SSF46785">
    <property type="entry name" value="Winged helix' DNA-binding domain"/>
    <property type="match status" value="1"/>
</dbReference>
<organism evidence="6 7">
    <name type="scientific">Undibacterium hunanense</name>
    <dbReference type="NCBI Taxonomy" id="2762292"/>
    <lineage>
        <taxon>Bacteria</taxon>
        <taxon>Pseudomonadati</taxon>
        <taxon>Pseudomonadota</taxon>
        <taxon>Betaproteobacteria</taxon>
        <taxon>Burkholderiales</taxon>
        <taxon>Oxalobacteraceae</taxon>
        <taxon>Undibacterium</taxon>
    </lineage>
</organism>
<evidence type="ECO:0000256" key="4">
    <source>
        <dbReference type="ARBA" id="ARBA00023163"/>
    </source>
</evidence>
<evidence type="ECO:0000313" key="6">
    <source>
        <dbReference type="EMBL" id="MBC3918277.1"/>
    </source>
</evidence>
<feature type="domain" description="HTH lysR-type" evidence="5">
    <location>
        <begin position="6"/>
        <end position="63"/>
    </location>
</feature>
<evidence type="ECO:0000313" key="7">
    <source>
        <dbReference type="Proteomes" id="UP000650424"/>
    </source>
</evidence>
<reference evidence="6 7" key="1">
    <citation type="submission" date="2020-08" db="EMBL/GenBank/DDBJ databases">
        <title>Novel species isolated from subtropical streams in China.</title>
        <authorList>
            <person name="Lu H."/>
        </authorList>
    </citation>
    <scope>NUCLEOTIDE SEQUENCE [LARGE SCALE GENOMIC DNA]</scope>
    <source>
        <strain evidence="6 7">CY18W</strain>
    </source>
</reference>
<keyword evidence="2" id="KW-0805">Transcription regulation</keyword>
<dbReference type="PRINTS" id="PR00039">
    <property type="entry name" value="HTHLYSR"/>
</dbReference>
<dbReference type="InterPro" id="IPR000847">
    <property type="entry name" value="LysR_HTH_N"/>
</dbReference>
<name>A0ABR6ZQW9_9BURK</name>
<dbReference type="Pfam" id="PF03466">
    <property type="entry name" value="LysR_substrate"/>
    <property type="match status" value="1"/>
</dbReference>
<dbReference type="PANTHER" id="PTHR30537:SF30">
    <property type="entry name" value="TRANSCRIPTIONAL REGULATOR-RELATED"/>
    <property type="match status" value="1"/>
</dbReference>
<dbReference type="InterPro" id="IPR036390">
    <property type="entry name" value="WH_DNA-bd_sf"/>
</dbReference>
<proteinExistence type="inferred from homology"/>
<dbReference type="InterPro" id="IPR058163">
    <property type="entry name" value="LysR-type_TF_proteobact-type"/>
</dbReference>
<dbReference type="Pfam" id="PF00126">
    <property type="entry name" value="HTH_1"/>
    <property type="match status" value="1"/>
</dbReference>
<keyword evidence="3" id="KW-0238">DNA-binding</keyword>
<keyword evidence="7" id="KW-1185">Reference proteome</keyword>
<dbReference type="PANTHER" id="PTHR30537">
    <property type="entry name" value="HTH-TYPE TRANSCRIPTIONAL REGULATOR"/>
    <property type="match status" value="1"/>
</dbReference>
<evidence type="ECO:0000256" key="1">
    <source>
        <dbReference type="ARBA" id="ARBA00009437"/>
    </source>
</evidence>
<dbReference type="Gene3D" id="1.10.10.10">
    <property type="entry name" value="Winged helix-like DNA-binding domain superfamily/Winged helix DNA-binding domain"/>
    <property type="match status" value="1"/>
</dbReference>
<dbReference type="SUPFAM" id="SSF53850">
    <property type="entry name" value="Periplasmic binding protein-like II"/>
    <property type="match status" value="1"/>
</dbReference>
<comment type="similarity">
    <text evidence="1">Belongs to the LysR transcriptional regulatory family.</text>
</comment>
<gene>
    <name evidence="6" type="ORF">H8L32_12370</name>
</gene>
<dbReference type="InterPro" id="IPR036388">
    <property type="entry name" value="WH-like_DNA-bd_sf"/>
</dbReference>
<dbReference type="PROSITE" id="PS50931">
    <property type="entry name" value="HTH_LYSR"/>
    <property type="match status" value="1"/>
</dbReference>
<keyword evidence="4" id="KW-0804">Transcription</keyword>
<dbReference type="Proteomes" id="UP000650424">
    <property type="component" value="Unassembled WGS sequence"/>
</dbReference>